<evidence type="ECO:0000259" key="14">
    <source>
        <dbReference type="Pfam" id="PF00520"/>
    </source>
</evidence>
<evidence type="ECO:0000256" key="7">
    <source>
        <dbReference type="ARBA" id="ARBA00022882"/>
    </source>
</evidence>
<keyword evidence="6" id="KW-0631">Potassium channel</keyword>
<proteinExistence type="predicted"/>
<keyword evidence="4" id="KW-0633">Potassium transport</keyword>
<dbReference type="InterPro" id="IPR003131">
    <property type="entry name" value="T1-type_BTB"/>
</dbReference>
<evidence type="ECO:0000256" key="10">
    <source>
        <dbReference type="ARBA" id="ARBA00023065"/>
    </source>
</evidence>
<name>A0A3P8SHY3_AMPPE</name>
<organism evidence="16 17">
    <name type="scientific">Amphiprion percula</name>
    <name type="common">Orange clownfish</name>
    <name type="synonym">Lutjanus percula</name>
    <dbReference type="NCBI Taxonomy" id="161767"/>
    <lineage>
        <taxon>Eukaryota</taxon>
        <taxon>Metazoa</taxon>
        <taxon>Chordata</taxon>
        <taxon>Craniata</taxon>
        <taxon>Vertebrata</taxon>
        <taxon>Euteleostomi</taxon>
        <taxon>Actinopterygii</taxon>
        <taxon>Neopterygii</taxon>
        <taxon>Teleostei</taxon>
        <taxon>Neoteleostei</taxon>
        <taxon>Acanthomorphata</taxon>
        <taxon>Ovalentaria</taxon>
        <taxon>Pomacentridae</taxon>
        <taxon>Amphiprion</taxon>
    </lineage>
</organism>
<dbReference type="InterPro" id="IPR011333">
    <property type="entry name" value="SKP1/BTB/POZ_sf"/>
</dbReference>
<dbReference type="InterPro" id="IPR028325">
    <property type="entry name" value="VG_K_chnl"/>
</dbReference>
<evidence type="ECO:0000256" key="8">
    <source>
        <dbReference type="ARBA" id="ARBA00022958"/>
    </source>
</evidence>
<dbReference type="GO" id="GO:0001508">
    <property type="term" value="P:action potential"/>
    <property type="evidence" value="ECO:0007669"/>
    <property type="project" value="TreeGrafter"/>
</dbReference>
<evidence type="ECO:0000256" key="9">
    <source>
        <dbReference type="ARBA" id="ARBA00022989"/>
    </source>
</evidence>
<dbReference type="FunFam" id="1.10.287.70:FF:000005">
    <property type="entry name" value="potassium voltage-gated channel subfamily G member 1"/>
    <property type="match status" value="1"/>
</dbReference>
<feature type="transmembrane region" description="Helical" evidence="13">
    <location>
        <begin position="214"/>
        <end position="235"/>
    </location>
</feature>
<keyword evidence="5 13" id="KW-0812">Transmembrane</keyword>
<dbReference type="PRINTS" id="PR00169">
    <property type="entry name" value="KCHANNEL"/>
</dbReference>
<keyword evidence="11 13" id="KW-0472">Membrane</keyword>
<feature type="transmembrane region" description="Helical" evidence="13">
    <location>
        <begin position="433"/>
        <end position="454"/>
    </location>
</feature>
<evidence type="ECO:0000256" key="12">
    <source>
        <dbReference type="ARBA" id="ARBA00023303"/>
    </source>
</evidence>
<dbReference type="Gene3D" id="1.20.120.350">
    <property type="entry name" value="Voltage-gated potassium channels. Chain C"/>
    <property type="match status" value="1"/>
</dbReference>
<dbReference type="GO" id="GO:0051260">
    <property type="term" value="P:protein homooligomerization"/>
    <property type="evidence" value="ECO:0007669"/>
    <property type="project" value="InterPro"/>
</dbReference>
<dbReference type="Proteomes" id="UP000265080">
    <property type="component" value="Chromosome 7"/>
</dbReference>
<keyword evidence="7" id="KW-0851">Voltage-gated channel</keyword>
<evidence type="ECO:0000256" key="2">
    <source>
        <dbReference type="ARBA" id="ARBA00022448"/>
    </source>
</evidence>
<feature type="transmembrane region" description="Helical" evidence="13">
    <location>
        <begin position="365"/>
        <end position="383"/>
    </location>
</feature>
<evidence type="ECO:0000256" key="6">
    <source>
        <dbReference type="ARBA" id="ARBA00022826"/>
    </source>
</evidence>
<dbReference type="PANTHER" id="PTHR11537:SF167">
    <property type="entry name" value="POTASSIUM VOLTAGE-GATED CHANNEL SUBFAMILY G MEMBER 4"/>
    <property type="match status" value="1"/>
</dbReference>
<evidence type="ECO:0000256" key="3">
    <source>
        <dbReference type="ARBA" id="ARBA00022475"/>
    </source>
</evidence>
<dbReference type="PRINTS" id="PR01491">
    <property type="entry name" value="KVCHANNEL"/>
</dbReference>
<evidence type="ECO:0000256" key="11">
    <source>
        <dbReference type="ARBA" id="ARBA00023136"/>
    </source>
</evidence>
<keyword evidence="17" id="KW-1185">Reference proteome</keyword>
<feature type="transmembrane region" description="Helical" evidence="13">
    <location>
        <begin position="403"/>
        <end position="421"/>
    </location>
</feature>
<dbReference type="GO" id="GO:0008076">
    <property type="term" value="C:voltage-gated potassium channel complex"/>
    <property type="evidence" value="ECO:0007669"/>
    <property type="project" value="InterPro"/>
</dbReference>
<comment type="subcellular location">
    <subcellularLocation>
        <location evidence="1">Cell membrane</location>
        <topology evidence="1">Multi-pass membrane protein</topology>
    </subcellularLocation>
</comment>
<dbReference type="GO" id="GO:0005251">
    <property type="term" value="F:delayed rectifier potassium channel activity"/>
    <property type="evidence" value="ECO:0007669"/>
    <property type="project" value="TreeGrafter"/>
</dbReference>
<feature type="domain" description="Potassium channel tetramerisation-type BTB" evidence="15">
    <location>
        <begin position="58"/>
        <end position="157"/>
    </location>
</feature>
<dbReference type="GeneTree" id="ENSGT00940000156938"/>
<evidence type="ECO:0000256" key="4">
    <source>
        <dbReference type="ARBA" id="ARBA00022538"/>
    </source>
</evidence>
<dbReference type="PRINTS" id="PR01494">
    <property type="entry name" value="KV9CHANNEL"/>
</dbReference>
<dbReference type="Ensembl" id="ENSAPET00000012072.1">
    <property type="protein sequence ID" value="ENSAPEP00000011761.1"/>
    <property type="gene ID" value="ENSAPEG00000008405.1"/>
</dbReference>
<dbReference type="SUPFAM" id="SSF81324">
    <property type="entry name" value="Voltage-gated potassium channels"/>
    <property type="match status" value="1"/>
</dbReference>
<protein>
    <submittedName>
        <fullName evidence="16">Potassium voltage-gated channel modifier subfamily G member 4</fullName>
    </submittedName>
</protein>
<dbReference type="Gene3D" id="1.10.287.70">
    <property type="match status" value="1"/>
</dbReference>
<dbReference type="Pfam" id="PF02214">
    <property type="entry name" value="BTB_2"/>
    <property type="match status" value="1"/>
</dbReference>
<dbReference type="PANTHER" id="PTHR11537">
    <property type="entry name" value="VOLTAGE-GATED POTASSIUM CHANNEL"/>
    <property type="match status" value="1"/>
</dbReference>
<reference evidence="16" key="2">
    <citation type="submission" date="2025-08" db="UniProtKB">
        <authorList>
            <consortium name="Ensembl"/>
        </authorList>
    </citation>
    <scope>IDENTIFICATION</scope>
</reference>
<keyword evidence="12" id="KW-0407">Ion channel</keyword>
<feature type="domain" description="Ion transport" evidence="14">
    <location>
        <begin position="213"/>
        <end position="461"/>
    </location>
</feature>
<dbReference type="SUPFAM" id="SSF54695">
    <property type="entry name" value="POZ domain"/>
    <property type="match status" value="1"/>
</dbReference>
<keyword evidence="3" id="KW-1003">Cell membrane</keyword>
<evidence type="ECO:0000256" key="5">
    <source>
        <dbReference type="ARBA" id="ARBA00022692"/>
    </source>
</evidence>
<feature type="transmembrane region" description="Helical" evidence="13">
    <location>
        <begin position="255"/>
        <end position="275"/>
    </location>
</feature>
<dbReference type="InterPro" id="IPR027359">
    <property type="entry name" value="Volt_channel_dom_sf"/>
</dbReference>
<sequence length="538" mass="61435">MAIIGAGLDDQSFSSDESYGHLFLESEGPTVKGLYFQRGRILRGPEASRPILDPYRRVLINVGGVRYSFPWSTLEEFPESRLSRLRSCTNLKEIAEFCDDYDPMRHEFFFDRDPFAFRTIFCFLANGKLRVLQDVCSVALHTELLYWGIDLNQMMPCCRHRVVNYVENVAQHQRKEKEWRERRKAMRACVVKRSLFYKLGEVVDNPDSGLAGKVFACLSVIMVVVTVLSLCIGTMLDGQQEGSKGECLQQCRSMFLIETVCVMWFTLELLVRFFHAHSKLEFIQGPLNITDVAAILPYYISLFLELRDETVHDIVAEGGKSTLDKLGLILRVLRALRVLYVVRLARHSMGLQTLGLTIQRSFTDFGLLLLFVCVSVALFSPLVHLAESELAPNAAKFPHLSFSSIPASYWWTIISVTTVGYGDMVPFSTLGQLMALIVILSGILILSFPSTSIFHTFNCTYTELREERKRQHKEEMDAELVTEMEESLKERDTWPDNYSQTDFLPGLEDPQYLFMTDIKVLAKSTTHQPFIPVDQNLM</sequence>
<evidence type="ECO:0000259" key="15">
    <source>
        <dbReference type="Pfam" id="PF02214"/>
    </source>
</evidence>
<evidence type="ECO:0000256" key="13">
    <source>
        <dbReference type="SAM" id="Phobius"/>
    </source>
</evidence>
<reference evidence="16" key="3">
    <citation type="submission" date="2025-09" db="UniProtKB">
        <authorList>
            <consortium name="Ensembl"/>
        </authorList>
    </citation>
    <scope>IDENTIFICATION</scope>
</reference>
<dbReference type="InterPro" id="IPR005821">
    <property type="entry name" value="Ion_trans_dom"/>
</dbReference>
<keyword evidence="2" id="KW-0813">Transport</keyword>
<dbReference type="Gene3D" id="3.30.710.10">
    <property type="entry name" value="Potassium Channel Kv1.1, Chain A"/>
    <property type="match status" value="1"/>
</dbReference>
<evidence type="ECO:0000313" key="17">
    <source>
        <dbReference type="Proteomes" id="UP000265080"/>
    </source>
</evidence>
<keyword evidence="8" id="KW-0630">Potassium</keyword>
<keyword evidence="9 13" id="KW-1133">Transmembrane helix</keyword>
<dbReference type="InterPro" id="IPR003968">
    <property type="entry name" value="K_chnl_volt-dep_Kv"/>
</dbReference>
<dbReference type="AlphaFoldDB" id="A0A3P8SHY3"/>
<keyword evidence="10" id="KW-0406">Ion transport</keyword>
<dbReference type="OMA" id="HGELLYW"/>
<dbReference type="InterPro" id="IPR003971">
    <property type="entry name" value="K_chnl_volt-dep_Kv5/Kv9"/>
</dbReference>
<dbReference type="Pfam" id="PF00520">
    <property type="entry name" value="Ion_trans"/>
    <property type="match status" value="1"/>
</dbReference>
<evidence type="ECO:0000256" key="1">
    <source>
        <dbReference type="ARBA" id="ARBA00004651"/>
    </source>
</evidence>
<evidence type="ECO:0000313" key="16">
    <source>
        <dbReference type="Ensembl" id="ENSAPEP00000011761.1"/>
    </source>
</evidence>
<accession>A0A3P8SHY3</accession>
<dbReference type="STRING" id="161767.ENSAPEP00000011761"/>
<reference evidence="16 17" key="1">
    <citation type="submission" date="2018-03" db="EMBL/GenBank/DDBJ databases">
        <title>Finding Nemo's genes: A chromosome-scale reference assembly of the genome of the orange clownfish Amphiprion percula.</title>
        <authorList>
            <person name="Lehmann R."/>
        </authorList>
    </citation>
    <scope>NUCLEOTIDE SEQUENCE</scope>
</reference>